<dbReference type="EMBL" id="JAAAPU010000003">
    <property type="protein sequence ID" value="KAF4209581.1"/>
    <property type="molecule type" value="Genomic_DNA"/>
</dbReference>
<comment type="caution">
    <text evidence="2">The sequence shown here is derived from an EMBL/GenBank/DDBJ whole genome shotgun (WGS) entry which is preliminary data.</text>
</comment>
<reference evidence="2" key="1">
    <citation type="journal article" date="2020" name="bioRxiv">
        <title>Genomic and phenotypic heterogeneity of clinical isolates of the human pathogens Aspergillus fumigatus, Aspergillus lentulus and Aspergillus fumigatiaffinis.</title>
        <authorList>
            <person name="dos Santos R.A.C."/>
            <person name="Steenwyk J.L."/>
            <person name="Rivero-Menendez O."/>
            <person name="Mead M.E."/>
            <person name="Silva L.P."/>
            <person name="Bastos R.W."/>
            <person name="Alastruey-Izquierdo A."/>
            <person name="Goldman G.H."/>
            <person name="Rokas A."/>
        </authorList>
    </citation>
    <scope>NUCLEOTIDE SEQUENCE</scope>
    <source>
        <strain evidence="2">CNM-CM8927</strain>
    </source>
</reference>
<dbReference type="AlphaFoldDB" id="A0AAN6BTQ3"/>
<evidence type="ECO:0000256" key="1">
    <source>
        <dbReference type="SAM" id="Phobius"/>
    </source>
</evidence>
<accession>A0AAN6BTQ3</accession>
<gene>
    <name evidence="2" type="ORF">CNMCM8927_005981</name>
</gene>
<name>A0AAN6BTQ3_ASPLE</name>
<keyword evidence="1" id="KW-0472">Membrane</keyword>
<evidence type="ECO:0000313" key="3">
    <source>
        <dbReference type="Proteomes" id="UP000649114"/>
    </source>
</evidence>
<keyword evidence="1" id="KW-0812">Transmembrane</keyword>
<sequence length="107" mass="12056">MATDSPGAWALWFLMLGIYSIVTITFLFLGTICAALVTVDLRGKPTLAFRLTEDGKEIMVYVYNDEHWLVHAVADHLVARKTRVEDLEAQNEQPGVLNENLEDIPRP</sequence>
<protein>
    <submittedName>
        <fullName evidence="2">Uncharacterized protein</fullName>
    </submittedName>
</protein>
<reference evidence="2" key="2">
    <citation type="submission" date="2020-04" db="EMBL/GenBank/DDBJ databases">
        <authorList>
            <person name="Santos R.A.C."/>
            <person name="Steenwyk J.L."/>
            <person name="Rivero-Menendez O."/>
            <person name="Mead M.E."/>
            <person name="Silva L.P."/>
            <person name="Bastos R.W."/>
            <person name="Alastruey-Izquierdo A."/>
            <person name="Goldman G.H."/>
            <person name="Rokas A."/>
        </authorList>
    </citation>
    <scope>NUCLEOTIDE SEQUENCE</scope>
    <source>
        <strain evidence="2">CNM-CM8927</strain>
    </source>
</reference>
<dbReference type="Proteomes" id="UP000649114">
    <property type="component" value="Unassembled WGS sequence"/>
</dbReference>
<keyword evidence="1" id="KW-1133">Transmembrane helix</keyword>
<organism evidence="2 3">
    <name type="scientific">Aspergillus lentulus</name>
    <dbReference type="NCBI Taxonomy" id="293939"/>
    <lineage>
        <taxon>Eukaryota</taxon>
        <taxon>Fungi</taxon>
        <taxon>Dikarya</taxon>
        <taxon>Ascomycota</taxon>
        <taxon>Pezizomycotina</taxon>
        <taxon>Eurotiomycetes</taxon>
        <taxon>Eurotiomycetidae</taxon>
        <taxon>Eurotiales</taxon>
        <taxon>Aspergillaceae</taxon>
        <taxon>Aspergillus</taxon>
        <taxon>Aspergillus subgen. Fumigati</taxon>
    </lineage>
</organism>
<feature type="transmembrane region" description="Helical" evidence="1">
    <location>
        <begin position="12"/>
        <end position="37"/>
    </location>
</feature>
<proteinExistence type="predicted"/>
<evidence type="ECO:0000313" key="2">
    <source>
        <dbReference type="EMBL" id="KAF4209581.1"/>
    </source>
</evidence>